<dbReference type="Proteomes" id="UP000318509">
    <property type="component" value="Unassembled WGS sequence"/>
</dbReference>
<protein>
    <submittedName>
        <fullName evidence="2">Nucleoside triphosphate pyrophosphohydrolase</fullName>
        <ecNumber evidence="2">3.6.1.9</ecNumber>
    </submittedName>
</protein>
<name>A0A537JUW3_9BACT</name>
<keyword evidence="2" id="KW-0378">Hydrolase</keyword>
<dbReference type="InterPro" id="IPR011551">
    <property type="entry name" value="NTP_PyrPHydrolase_MazG"/>
</dbReference>
<dbReference type="GO" id="GO:0046047">
    <property type="term" value="P:TTP catabolic process"/>
    <property type="evidence" value="ECO:0007669"/>
    <property type="project" value="TreeGrafter"/>
</dbReference>
<feature type="domain" description="NTP pyrophosphohydrolase MazG-like" evidence="1">
    <location>
        <begin position="40"/>
        <end position="113"/>
    </location>
</feature>
<dbReference type="InterPro" id="IPR004518">
    <property type="entry name" value="MazG-like_dom"/>
</dbReference>
<dbReference type="EMBL" id="VBAK01000162">
    <property type="protein sequence ID" value="TMI87313.1"/>
    <property type="molecule type" value="Genomic_DNA"/>
</dbReference>
<dbReference type="GO" id="GO:0006203">
    <property type="term" value="P:dGTP catabolic process"/>
    <property type="evidence" value="ECO:0007669"/>
    <property type="project" value="TreeGrafter"/>
</dbReference>
<accession>A0A537JUW3</accession>
<dbReference type="GO" id="GO:0046061">
    <property type="term" value="P:dATP catabolic process"/>
    <property type="evidence" value="ECO:0007669"/>
    <property type="project" value="TreeGrafter"/>
</dbReference>
<evidence type="ECO:0000313" key="2">
    <source>
        <dbReference type="EMBL" id="TMI87313.1"/>
    </source>
</evidence>
<dbReference type="NCBIfam" id="NF007113">
    <property type="entry name" value="PRK09562.1"/>
    <property type="match status" value="1"/>
</dbReference>
<dbReference type="FunFam" id="1.10.287.1080:FF:000001">
    <property type="entry name" value="Nucleoside triphosphate pyrophosphohydrolase"/>
    <property type="match status" value="1"/>
</dbReference>
<dbReference type="PANTHER" id="PTHR30522">
    <property type="entry name" value="NUCLEOSIDE TRIPHOSPHATE PYROPHOSPHOHYDROLASE"/>
    <property type="match status" value="1"/>
</dbReference>
<dbReference type="GO" id="GO:0046052">
    <property type="term" value="P:UTP catabolic process"/>
    <property type="evidence" value="ECO:0007669"/>
    <property type="project" value="TreeGrafter"/>
</dbReference>
<reference evidence="2 3" key="1">
    <citation type="journal article" date="2019" name="Nat. Microbiol.">
        <title>Mediterranean grassland soil C-N compound turnover is dependent on rainfall and depth, and is mediated by genomically divergent microorganisms.</title>
        <authorList>
            <person name="Diamond S."/>
            <person name="Andeer P.F."/>
            <person name="Li Z."/>
            <person name="Crits-Christoph A."/>
            <person name="Burstein D."/>
            <person name="Anantharaman K."/>
            <person name="Lane K.R."/>
            <person name="Thomas B.C."/>
            <person name="Pan C."/>
            <person name="Northen T.R."/>
            <person name="Banfield J.F."/>
        </authorList>
    </citation>
    <scope>NUCLEOTIDE SEQUENCE [LARGE SCALE GENOMIC DNA]</scope>
    <source>
        <strain evidence="2">NP_3</strain>
    </source>
</reference>
<dbReference type="CDD" id="cd11528">
    <property type="entry name" value="NTP-PPase_MazG_Nterm"/>
    <property type="match status" value="1"/>
</dbReference>
<gene>
    <name evidence="2" type="primary">mazG</name>
    <name evidence="2" type="ORF">E6H00_16010</name>
</gene>
<dbReference type="GO" id="GO:0046081">
    <property type="term" value="P:dUTP catabolic process"/>
    <property type="evidence" value="ECO:0007669"/>
    <property type="project" value="TreeGrafter"/>
</dbReference>
<dbReference type="InterPro" id="IPR048011">
    <property type="entry name" value="NTP-PPase_MazG-like_C"/>
</dbReference>
<dbReference type="EC" id="3.6.1.9" evidence="2"/>
<evidence type="ECO:0000313" key="3">
    <source>
        <dbReference type="Proteomes" id="UP000318509"/>
    </source>
</evidence>
<dbReference type="Gene3D" id="1.10.287.1080">
    <property type="entry name" value="MazG-like"/>
    <property type="match status" value="2"/>
</dbReference>
<dbReference type="Pfam" id="PF03819">
    <property type="entry name" value="MazG"/>
    <property type="match status" value="1"/>
</dbReference>
<dbReference type="GO" id="GO:0047429">
    <property type="term" value="F:nucleoside triphosphate diphosphatase activity"/>
    <property type="evidence" value="ECO:0007669"/>
    <property type="project" value="UniProtKB-EC"/>
</dbReference>
<dbReference type="NCBIfam" id="TIGR00444">
    <property type="entry name" value="mazG"/>
    <property type="match status" value="1"/>
</dbReference>
<proteinExistence type="predicted"/>
<dbReference type="PANTHER" id="PTHR30522:SF0">
    <property type="entry name" value="NUCLEOSIDE TRIPHOSPHATE PYROPHOSPHOHYDROLASE"/>
    <property type="match status" value="1"/>
</dbReference>
<dbReference type="GO" id="GO:0046076">
    <property type="term" value="P:dTTP catabolic process"/>
    <property type="evidence" value="ECO:0007669"/>
    <property type="project" value="TreeGrafter"/>
</dbReference>
<dbReference type="Pfam" id="PF01503">
    <property type="entry name" value="PRA-PH"/>
    <property type="match status" value="1"/>
</dbReference>
<organism evidence="2 3">
    <name type="scientific">Candidatus Segetimicrobium genomatis</name>
    <dbReference type="NCBI Taxonomy" id="2569760"/>
    <lineage>
        <taxon>Bacteria</taxon>
        <taxon>Bacillati</taxon>
        <taxon>Candidatus Sysuimicrobiota</taxon>
        <taxon>Candidatus Sysuimicrobiia</taxon>
        <taxon>Candidatus Sysuimicrobiales</taxon>
        <taxon>Candidatus Segetimicrobiaceae</taxon>
        <taxon>Candidatus Segetimicrobium</taxon>
    </lineage>
</organism>
<dbReference type="CDD" id="cd11529">
    <property type="entry name" value="NTP-PPase_MazG_Cterm"/>
    <property type="match status" value="1"/>
</dbReference>
<comment type="caution">
    <text evidence="2">The sequence shown here is derived from an EMBL/GenBank/DDBJ whole genome shotgun (WGS) entry which is preliminary data.</text>
</comment>
<dbReference type="GO" id="GO:0006950">
    <property type="term" value="P:response to stress"/>
    <property type="evidence" value="ECO:0007669"/>
    <property type="project" value="UniProtKB-ARBA"/>
</dbReference>
<dbReference type="AlphaFoldDB" id="A0A537JUW3"/>
<dbReference type="SUPFAM" id="SSF101386">
    <property type="entry name" value="all-alpha NTP pyrophosphatases"/>
    <property type="match status" value="2"/>
</dbReference>
<sequence>MPDKPRRDDPRRGGRPAFDDLVAIMARLRGPGGCPWDREQTHATLRPYLLEETYETLEAIDAGSPGWLRLELGDLLLQVVFHAQMAGEAGTFTIDDVIAGLVEKLVRRHPHVFGSRQVSGSGEVLANWETIKERERAEGLHGPEERAKSAGGSALDGLPRTLPALALAQRLQERAAGAGFTWPDLGAAAAKVREELAELEAAAADGHGARTAEELGDLLFTIANLPRYLGLDGEQALRDACAKFRERFARLEQRARAEGRPLREYSADELLALWRAAR</sequence>
<evidence type="ECO:0000259" key="1">
    <source>
        <dbReference type="Pfam" id="PF03819"/>
    </source>
</evidence>
<dbReference type="InterPro" id="IPR021130">
    <property type="entry name" value="PRib-ATP_PPHydrolase-like"/>
</dbReference>
<dbReference type="InterPro" id="IPR048015">
    <property type="entry name" value="NTP-PPase_MazG-like_N"/>
</dbReference>